<gene>
    <name evidence="2" type="ORF">KUDE01_013310</name>
</gene>
<proteinExistence type="predicted"/>
<reference evidence="2" key="1">
    <citation type="submission" date="2023-04" db="EMBL/GenBank/DDBJ databases">
        <title>Chromosome-level genome of Chaenocephalus aceratus.</title>
        <authorList>
            <person name="Park H."/>
        </authorList>
    </citation>
    <scope>NUCLEOTIDE SEQUENCE</scope>
    <source>
        <strain evidence="2">DE</strain>
        <tissue evidence="2">Muscle</tissue>
    </source>
</reference>
<name>A0AAD9BR94_DISEL</name>
<dbReference type="AlphaFoldDB" id="A0AAD9BR94"/>
<dbReference type="EMBL" id="JASDAP010000017">
    <property type="protein sequence ID" value="KAK1888630.1"/>
    <property type="molecule type" value="Genomic_DNA"/>
</dbReference>
<evidence type="ECO:0000313" key="3">
    <source>
        <dbReference type="Proteomes" id="UP001228049"/>
    </source>
</evidence>
<organism evidence="2 3">
    <name type="scientific">Dissostichus eleginoides</name>
    <name type="common">Patagonian toothfish</name>
    <name type="synonym">Dissostichus amissus</name>
    <dbReference type="NCBI Taxonomy" id="100907"/>
    <lineage>
        <taxon>Eukaryota</taxon>
        <taxon>Metazoa</taxon>
        <taxon>Chordata</taxon>
        <taxon>Craniata</taxon>
        <taxon>Vertebrata</taxon>
        <taxon>Euteleostomi</taxon>
        <taxon>Actinopterygii</taxon>
        <taxon>Neopterygii</taxon>
        <taxon>Teleostei</taxon>
        <taxon>Neoteleostei</taxon>
        <taxon>Acanthomorphata</taxon>
        <taxon>Eupercaria</taxon>
        <taxon>Perciformes</taxon>
        <taxon>Notothenioidei</taxon>
        <taxon>Nototheniidae</taxon>
        <taxon>Dissostichus</taxon>
    </lineage>
</organism>
<keyword evidence="1" id="KW-0812">Transmembrane</keyword>
<accession>A0AAD9BR94</accession>
<keyword evidence="3" id="KW-1185">Reference proteome</keyword>
<protein>
    <submittedName>
        <fullName evidence="2">Regulatory protein ada</fullName>
    </submittedName>
</protein>
<dbReference type="Proteomes" id="UP001228049">
    <property type="component" value="Unassembled WGS sequence"/>
</dbReference>
<comment type="caution">
    <text evidence="2">The sequence shown here is derived from an EMBL/GenBank/DDBJ whole genome shotgun (WGS) entry which is preliminary data.</text>
</comment>
<evidence type="ECO:0000256" key="1">
    <source>
        <dbReference type="SAM" id="Phobius"/>
    </source>
</evidence>
<feature type="transmembrane region" description="Helical" evidence="1">
    <location>
        <begin position="74"/>
        <end position="100"/>
    </location>
</feature>
<keyword evidence="1" id="KW-0472">Membrane</keyword>
<sequence>MNPMDFEEVKTAELNDRDIKTEKCKLAVNKATTGDHPDKTAPKNNTNGGVNVHPAFSATSWLFGERGFIFQSPAAFCGITPFELEMLLLLWILLYCYFILPQMNF</sequence>
<evidence type="ECO:0000313" key="2">
    <source>
        <dbReference type="EMBL" id="KAK1888630.1"/>
    </source>
</evidence>
<keyword evidence="1" id="KW-1133">Transmembrane helix</keyword>